<keyword evidence="2" id="KW-0249">Electron transport</keyword>
<reference evidence="4" key="1">
    <citation type="journal article" date="2017" name="Nucleic Acids Res.">
        <title>Proteogenomics produces comprehensive and highly accurate protein-coding gene annotation in a complete genome assembly of Malassezia sympodialis.</title>
        <authorList>
            <person name="Zhu Y."/>
            <person name="Engstroem P.G."/>
            <person name="Tellgren-Roth C."/>
            <person name="Baudo C.D."/>
            <person name="Kennell J.C."/>
            <person name="Sun S."/>
            <person name="Billmyre R.B."/>
            <person name="Schroeder M.S."/>
            <person name="Andersson A."/>
            <person name="Holm T."/>
            <person name="Sigurgeirsson B."/>
            <person name="Wu G."/>
            <person name="Sankaranarayanan S.R."/>
            <person name="Siddharthan R."/>
            <person name="Sanyal K."/>
            <person name="Lundeberg J."/>
            <person name="Nystedt B."/>
            <person name="Boekhout T."/>
            <person name="Dawson T.L. Jr."/>
            <person name="Heitman J."/>
            <person name="Scheynius A."/>
            <person name="Lehtioe J."/>
        </authorList>
    </citation>
    <scope>NUCLEOTIDE SEQUENCE [LARGE SCALE GENOMIC DNA]</scope>
    <source>
        <strain evidence="4">ATCC 42132</strain>
    </source>
</reference>
<keyword evidence="2" id="KW-0679">Respiratory chain</keyword>
<organism evidence="3 4">
    <name type="scientific">Malassezia sympodialis (strain ATCC 42132)</name>
    <name type="common">Atopic eczema-associated yeast</name>
    <dbReference type="NCBI Taxonomy" id="1230383"/>
    <lineage>
        <taxon>Eukaryota</taxon>
        <taxon>Fungi</taxon>
        <taxon>Dikarya</taxon>
        <taxon>Basidiomycota</taxon>
        <taxon>Ustilaginomycotina</taxon>
        <taxon>Malasseziomycetes</taxon>
        <taxon>Malasseziales</taxon>
        <taxon>Malasseziaceae</taxon>
        <taxon>Malassezia</taxon>
    </lineage>
</organism>
<dbReference type="Proteomes" id="UP000186303">
    <property type="component" value="Chromosome 7"/>
</dbReference>
<dbReference type="GO" id="GO:0045271">
    <property type="term" value="C:respiratory chain complex I"/>
    <property type="evidence" value="ECO:0007669"/>
    <property type="project" value="InterPro"/>
</dbReference>
<dbReference type="InterPro" id="IPR007763">
    <property type="entry name" value="NDUFA12"/>
</dbReference>
<keyword evidence="4" id="KW-1185">Reference proteome</keyword>
<proteinExistence type="inferred from homology"/>
<keyword evidence="2" id="KW-0496">Mitochondrion</keyword>
<dbReference type="OrthoDB" id="274641at2759"/>
<dbReference type="PANTHER" id="PTHR12910:SF2">
    <property type="entry name" value="NADH DEHYDROGENASE [UBIQUINONE] 1 ALPHA SUBCOMPLEX SUBUNIT 12"/>
    <property type="match status" value="1"/>
</dbReference>
<evidence type="ECO:0000256" key="2">
    <source>
        <dbReference type="RuleBase" id="RU363103"/>
    </source>
</evidence>
<comment type="function">
    <text evidence="2">Accessory subunit of the mitochondrial membrane respiratory chain NADH dehydrogenase (Complex I), that is believed not to be involved in catalysis. Complex I functions in the transfer of electrons from NADH to the respiratory chain. The immediate electron acceptor for the enzyme is believed to be ubiquinone.</text>
</comment>
<keyword evidence="2" id="KW-0472">Membrane</keyword>
<dbReference type="PANTHER" id="PTHR12910">
    <property type="entry name" value="NADH-UBIQUINONE OXIDOREDUCTASE SUBUNIT B17.2"/>
    <property type="match status" value="1"/>
</dbReference>
<dbReference type="AlphaFoldDB" id="A0A1M8ABN9"/>
<dbReference type="OMA" id="WHGWIHH"/>
<dbReference type="GO" id="GO:0006979">
    <property type="term" value="P:response to oxidative stress"/>
    <property type="evidence" value="ECO:0007669"/>
    <property type="project" value="TreeGrafter"/>
</dbReference>
<comment type="subcellular location">
    <subcellularLocation>
        <location evidence="2">Mitochondrion inner membrane</location>
        <topology evidence="2">Peripheral membrane protein</topology>
        <orientation evidence="2">Matrix side</orientation>
    </subcellularLocation>
</comment>
<comment type="similarity">
    <text evidence="1 2">Belongs to the complex I NDUFA12 subunit family.</text>
</comment>
<dbReference type="EMBL" id="LT671827">
    <property type="protein sequence ID" value="SHO79862.1"/>
    <property type="molecule type" value="Genomic_DNA"/>
</dbReference>
<name>A0A1M8ABN9_MALS4</name>
<evidence type="ECO:0000313" key="3">
    <source>
        <dbReference type="EMBL" id="SHO79862.1"/>
    </source>
</evidence>
<accession>A0A1M8ABN9</accession>
<keyword evidence="2" id="KW-0813">Transport</keyword>
<dbReference type="GO" id="GO:0005743">
    <property type="term" value="C:mitochondrial inner membrane"/>
    <property type="evidence" value="ECO:0007669"/>
    <property type="project" value="UniProtKB-SubCell"/>
</dbReference>
<protein>
    <recommendedName>
        <fullName evidence="2">NADH dehydrogenase [ubiquinone] 1 alpha subcomplex subunit</fullName>
    </recommendedName>
</protein>
<dbReference type="VEuPathDB" id="FungiDB:MSYG_4213"/>
<gene>
    <name evidence="3" type="ORF">MSYG_4213</name>
</gene>
<evidence type="ECO:0000256" key="1">
    <source>
        <dbReference type="ARBA" id="ARBA00007355"/>
    </source>
</evidence>
<keyword evidence="2" id="KW-0999">Mitochondrion inner membrane</keyword>
<dbReference type="Pfam" id="PF05071">
    <property type="entry name" value="NDUFA12"/>
    <property type="match status" value="1"/>
</dbReference>
<evidence type="ECO:0000313" key="4">
    <source>
        <dbReference type="Proteomes" id="UP000186303"/>
    </source>
</evidence>
<dbReference type="STRING" id="1230383.A0A1M8ABN9"/>
<sequence length="135" mass="16085">MSLQRTLKYIQQGGFSKYWRDMQYIGDAKWGRMVGIDSNGNTYWENNEEQPGRTRWVDYKFHDYDSTQLDPIWHAWLSHTRCEPPSTDPIASHFERPWQSPAYENFTGTRGAYRPYNTTKPKRYAWEPKIAARQA</sequence>